<reference evidence="5 6" key="1">
    <citation type="journal article" date="2015" name="Genome Announc.">
        <title>Expanding the biotechnology potential of lactobacilli through comparative genomics of 213 strains and associated genera.</title>
        <authorList>
            <person name="Sun Z."/>
            <person name="Harris H.M."/>
            <person name="McCann A."/>
            <person name="Guo C."/>
            <person name="Argimon S."/>
            <person name="Zhang W."/>
            <person name="Yang X."/>
            <person name="Jeffery I.B."/>
            <person name="Cooney J.C."/>
            <person name="Kagawa T.F."/>
            <person name="Liu W."/>
            <person name="Song Y."/>
            <person name="Salvetti E."/>
            <person name="Wrobel A."/>
            <person name="Rasinkangas P."/>
            <person name="Parkhill J."/>
            <person name="Rea M.C."/>
            <person name="O'Sullivan O."/>
            <person name="Ritari J."/>
            <person name="Douillard F.P."/>
            <person name="Paul Ross R."/>
            <person name="Yang R."/>
            <person name="Briner A.E."/>
            <person name="Felis G.E."/>
            <person name="de Vos W.M."/>
            <person name="Barrangou R."/>
            <person name="Klaenhammer T.R."/>
            <person name="Caufield P.W."/>
            <person name="Cui Y."/>
            <person name="Zhang H."/>
            <person name="O'Toole P.W."/>
        </authorList>
    </citation>
    <scope>NUCLEOTIDE SEQUENCE [LARGE SCALE GENOMIC DNA]</scope>
    <source>
        <strain evidence="5 6">DSM 19972</strain>
    </source>
</reference>
<keyword evidence="6" id="KW-1185">Reference proteome</keyword>
<evidence type="ECO:0000256" key="2">
    <source>
        <dbReference type="ARBA" id="ARBA00022603"/>
    </source>
</evidence>
<dbReference type="SMART" id="SM00967">
    <property type="entry name" value="SpoU_sub_bind"/>
    <property type="match status" value="1"/>
</dbReference>
<dbReference type="GO" id="GO:0032259">
    <property type="term" value="P:methylation"/>
    <property type="evidence" value="ECO:0007669"/>
    <property type="project" value="UniProtKB-KW"/>
</dbReference>
<dbReference type="RefSeq" id="WP_057896213.1">
    <property type="nucleotide sequence ID" value="NZ_AZEH01000039.1"/>
</dbReference>
<dbReference type="CDD" id="cd18095">
    <property type="entry name" value="SpoU-like_rRNA-MTase"/>
    <property type="match status" value="1"/>
</dbReference>
<dbReference type="InterPro" id="IPR029064">
    <property type="entry name" value="Ribosomal_eL30-like_sf"/>
</dbReference>
<dbReference type="OrthoDB" id="9785673at2"/>
<evidence type="ECO:0000256" key="1">
    <source>
        <dbReference type="ARBA" id="ARBA00007228"/>
    </source>
</evidence>
<name>A0A0R1M808_9LACO</name>
<dbReference type="Gene3D" id="3.30.1330.30">
    <property type="match status" value="1"/>
</dbReference>
<dbReference type="Pfam" id="PF00588">
    <property type="entry name" value="SpoU_methylase"/>
    <property type="match status" value="1"/>
</dbReference>
<comment type="similarity">
    <text evidence="1">Belongs to the class IV-like SAM-binding methyltransferase superfamily. RNA methyltransferase TrmH family.</text>
</comment>
<dbReference type="InterPro" id="IPR029028">
    <property type="entry name" value="Alpha/beta_knot_MTases"/>
</dbReference>
<dbReference type="GO" id="GO:0005737">
    <property type="term" value="C:cytoplasm"/>
    <property type="evidence" value="ECO:0007669"/>
    <property type="project" value="UniProtKB-ARBA"/>
</dbReference>
<gene>
    <name evidence="5" type="ORF">FD46_GL001350</name>
</gene>
<protein>
    <submittedName>
        <fullName evidence="5">23S rRNA methyltransferase</fullName>
    </submittedName>
</protein>
<keyword evidence="2 5" id="KW-0489">Methyltransferase</keyword>
<dbReference type="STRING" id="1423777.FD46_GL001350"/>
<dbReference type="EMBL" id="AZEH01000039">
    <property type="protein sequence ID" value="KRL04230.1"/>
    <property type="molecule type" value="Genomic_DNA"/>
</dbReference>
<comment type="caution">
    <text evidence="5">The sequence shown here is derived from an EMBL/GenBank/DDBJ whole genome shotgun (WGS) entry which is preliminary data.</text>
</comment>
<organism evidence="5 6">
    <name type="scientific">Liquorilactobacillus oeni DSM 19972</name>
    <dbReference type="NCBI Taxonomy" id="1423777"/>
    <lineage>
        <taxon>Bacteria</taxon>
        <taxon>Bacillati</taxon>
        <taxon>Bacillota</taxon>
        <taxon>Bacilli</taxon>
        <taxon>Lactobacillales</taxon>
        <taxon>Lactobacillaceae</taxon>
        <taxon>Liquorilactobacillus</taxon>
    </lineage>
</organism>
<sequence>MKIIRSVQNKQVKAWHKLATKKGRILQHSYFLDGWHLVKEALLSGQKITQLLLVPNSKYTEKLKEINNGKNEMVLISEEVARTLSDTPSPQGVFAIVSIEKPVFSFAEVKNGAWLLLDAVQDPGNIGTMVRTADAAGFKGVIFGKKTADIYQPKVIRAMQGSQFHISLLEGELLDYITEMKERKIPVFGTELSKTARTYTEVGKFENFGLIMGNEGNGVQSDILKMSTANLYIPIKGKAESLNVAVAAGILMFQLKK</sequence>
<keyword evidence="3 5" id="KW-0808">Transferase</keyword>
<dbReference type="InterPro" id="IPR001537">
    <property type="entry name" value="SpoU_MeTrfase"/>
</dbReference>
<dbReference type="GO" id="GO:0006396">
    <property type="term" value="P:RNA processing"/>
    <property type="evidence" value="ECO:0007669"/>
    <property type="project" value="InterPro"/>
</dbReference>
<accession>A0A0R1M808</accession>
<dbReference type="PANTHER" id="PTHR43191:SF2">
    <property type="entry name" value="RRNA METHYLTRANSFERASE 3, MITOCHONDRIAL"/>
    <property type="match status" value="1"/>
</dbReference>
<evidence type="ECO:0000259" key="4">
    <source>
        <dbReference type="SMART" id="SM00967"/>
    </source>
</evidence>
<proteinExistence type="inferred from homology"/>
<dbReference type="SUPFAM" id="SSF55315">
    <property type="entry name" value="L30e-like"/>
    <property type="match status" value="1"/>
</dbReference>
<dbReference type="GO" id="GO:0003723">
    <property type="term" value="F:RNA binding"/>
    <property type="evidence" value="ECO:0007669"/>
    <property type="project" value="InterPro"/>
</dbReference>
<dbReference type="InterPro" id="IPR051259">
    <property type="entry name" value="rRNA_Methyltransferase"/>
</dbReference>
<dbReference type="Proteomes" id="UP000051686">
    <property type="component" value="Unassembled WGS sequence"/>
</dbReference>
<dbReference type="InterPro" id="IPR013123">
    <property type="entry name" value="SpoU_subst-bd"/>
</dbReference>
<dbReference type="InterPro" id="IPR029026">
    <property type="entry name" value="tRNA_m1G_MTases_N"/>
</dbReference>
<evidence type="ECO:0000313" key="5">
    <source>
        <dbReference type="EMBL" id="KRL04230.1"/>
    </source>
</evidence>
<dbReference type="GO" id="GO:0008173">
    <property type="term" value="F:RNA methyltransferase activity"/>
    <property type="evidence" value="ECO:0007669"/>
    <property type="project" value="InterPro"/>
</dbReference>
<evidence type="ECO:0000313" key="6">
    <source>
        <dbReference type="Proteomes" id="UP000051686"/>
    </source>
</evidence>
<dbReference type="SUPFAM" id="SSF75217">
    <property type="entry name" value="alpha/beta knot"/>
    <property type="match status" value="1"/>
</dbReference>
<dbReference type="Pfam" id="PF22435">
    <property type="entry name" value="MRM3-like_sub_bind"/>
    <property type="match status" value="1"/>
</dbReference>
<dbReference type="PANTHER" id="PTHR43191">
    <property type="entry name" value="RRNA METHYLTRANSFERASE 3"/>
    <property type="match status" value="1"/>
</dbReference>
<dbReference type="AlphaFoldDB" id="A0A0R1M808"/>
<dbReference type="PATRIC" id="fig|1423777.3.peg.1395"/>
<evidence type="ECO:0000256" key="3">
    <source>
        <dbReference type="ARBA" id="ARBA00022679"/>
    </source>
</evidence>
<feature type="domain" description="RNA 2-O ribose methyltransferase substrate binding" evidence="4">
    <location>
        <begin position="31"/>
        <end position="103"/>
    </location>
</feature>
<dbReference type="Gene3D" id="3.40.1280.10">
    <property type="match status" value="1"/>
</dbReference>
<dbReference type="InterPro" id="IPR053888">
    <property type="entry name" value="MRM3-like_sub_bind"/>
</dbReference>